<dbReference type="EMBL" id="CP127526">
    <property type="protein sequence ID" value="XRI72750.1"/>
    <property type="molecule type" value="Genomic_DNA"/>
</dbReference>
<keyword evidence="2" id="KW-1185">Reference proteome</keyword>
<dbReference type="Proteomes" id="UP001195965">
    <property type="component" value="Chromosome"/>
</dbReference>
<evidence type="ECO:0000313" key="2">
    <source>
        <dbReference type="Proteomes" id="UP001195965"/>
    </source>
</evidence>
<gene>
    <name evidence="1" type="ORF">HHS34_009870</name>
</gene>
<name>A0ACD5HCT6_9PROT</name>
<organism evidence="1 2">
    <name type="scientific">Acidithiobacillus montserratensis</name>
    <dbReference type="NCBI Taxonomy" id="2729135"/>
    <lineage>
        <taxon>Bacteria</taxon>
        <taxon>Pseudomonadati</taxon>
        <taxon>Pseudomonadota</taxon>
        <taxon>Acidithiobacillia</taxon>
        <taxon>Acidithiobacillales</taxon>
        <taxon>Acidithiobacillaceae</taxon>
        <taxon>Acidithiobacillus</taxon>
    </lineage>
</organism>
<sequence length="197" mass="21082">MQNREWGGWRTQIALRRYFRLGKPQGGGSVSELAERFVRAGGEIPARFGDILDASETHNAHGQFAQGRHHMGTVLGTDLGEVLVESHIADMMVPVFNFPVTTGQAQQIFGRGTIRGQAGESEGIIIPNRALFAVDGGALDQESLSDMRKMEAGCPGGDNDFAVFKAAMPDLCGFSVEGENRPKGGTSDGRGVCVDCL</sequence>
<reference evidence="1 2" key="1">
    <citation type="journal article" date="2021" name="ISME J.">
        <title>Genomic evolution of the class Acidithiobacillia: deep-branching Proteobacteria living in extreme acidic conditions.</title>
        <authorList>
            <person name="Moya-Beltran A."/>
            <person name="Beard S."/>
            <person name="Rojas-Villalobos C."/>
            <person name="Issotta F."/>
            <person name="Gallardo Y."/>
            <person name="Ulloa R."/>
            <person name="Giaveno A."/>
            <person name="Degli Esposti M."/>
            <person name="Johnson D.B."/>
            <person name="Quatrini R."/>
        </authorList>
    </citation>
    <scope>NUCLEOTIDE SEQUENCE [LARGE SCALE GENOMIC DNA]</scope>
    <source>
        <strain evidence="1 2">GG1-14</strain>
    </source>
</reference>
<protein>
    <submittedName>
        <fullName evidence="1">Uncharacterized protein</fullName>
    </submittedName>
</protein>
<proteinExistence type="predicted"/>
<accession>A0ACD5HCT6</accession>
<evidence type="ECO:0000313" key="1">
    <source>
        <dbReference type="EMBL" id="XRI72750.1"/>
    </source>
</evidence>